<feature type="compositionally biased region" description="Low complexity" evidence="1">
    <location>
        <begin position="407"/>
        <end position="421"/>
    </location>
</feature>
<feature type="compositionally biased region" description="Low complexity" evidence="1">
    <location>
        <begin position="13"/>
        <end position="31"/>
    </location>
</feature>
<feature type="compositionally biased region" description="Polar residues" evidence="1">
    <location>
        <begin position="135"/>
        <end position="151"/>
    </location>
</feature>
<feature type="region of interest" description="Disordered" evidence="1">
    <location>
        <begin position="135"/>
        <end position="181"/>
    </location>
</feature>
<feature type="compositionally biased region" description="Acidic residues" evidence="1">
    <location>
        <begin position="285"/>
        <end position="294"/>
    </location>
</feature>
<dbReference type="Proteomes" id="UP000284706">
    <property type="component" value="Unassembled WGS sequence"/>
</dbReference>
<dbReference type="AlphaFoldDB" id="A0A409W610"/>
<evidence type="ECO:0000313" key="3">
    <source>
        <dbReference type="Proteomes" id="UP000284706"/>
    </source>
</evidence>
<feature type="compositionally biased region" description="Basic and acidic residues" evidence="1">
    <location>
        <begin position="342"/>
        <end position="361"/>
    </location>
</feature>
<dbReference type="EMBL" id="NHYE01005374">
    <property type="protein sequence ID" value="PPQ73937.1"/>
    <property type="molecule type" value="Genomic_DNA"/>
</dbReference>
<dbReference type="InParanoid" id="A0A409W610"/>
<keyword evidence="3" id="KW-1185">Reference proteome</keyword>
<gene>
    <name evidence="2" type="ORF">CVT26_006558</name>
</gene>
<sequence length="515" mass="56038">MPRFLSPTAIAHTRGSGSSRLRSSLRALSTAQDEHRGPRDHARMWNWDHPDDIVCPGDPHAAWYIVNADGLLFPRTQSEIQAFDFSIYNRVEITHNPSWRDAVGFYRSYYHARRRRLELSSFDLDLGFPLSSPYHTAPSTPLTPASESGTVSPPLPAESEEPTEGDPPPQSRSLPTADEDDELDPMSLAMQTWSDVRLRSQPWGGGELRPIEAGFWTSNTATVCEAIASHELERARSGRISPQSANPARPPSFRRLEMDSESEEGDGTSDKATDGSASRSTSQELDSDSESEMDNQERERRRAGKSKSRKRSIEDDDDDNDNESEESNDDDDGEDDGSWDDDDKKRYIVPRKAKEPRREDMVKVVKKLKLRGGQAGTKIICWRPKVIVHDSETEGPSSYGAGPSYPRPSSSQSAAGPSTSAVLDMPSPAPQLGSSSRSSTPTPGSSSRAATPPESSSRSPTPVPQPSGSAAGVASPSDAAPPSPASSAASSTDGMFEDYSPKEIALIDIILKKLT</sequence>
<accession>A0A409W610</accession>
<organism evidence="2 3">
    <name type="scientific">Gymnopilus dilepis</name>
    <dbReference type="NCBI Taxonomy" id="231916"/>
    <lineage>
        <taxon>Eukaryota</taxon>
        <taxon>Fungi</taxon>
        <taxon>Dikarya</taxon>
        <taxon>Basidiomycota</taxon>
        <taxon>Agaricomycotina</taxon>
        <taxon>Agaricomycetes</taxon>
        <taxon>Agaricomycetidae</taxon>
        <taxon>Agaricales</taxon>
        <taxon>Agaricineae</taxon>
        <taxon>Hymenogastraceae</taxon>
        <taxon>Gymnopilus</taxon>
    </lineage>
</organism>
<comment type="caution">
    <text evidence="2">The sequence shown here is derived from an EMBL/GenBank/DDBJ whole genome shotgun (WGS) entry which is preliminary data.</text>
</comment>
<name>A0A409W610_9AGAR</name>
<protein>
    <submittedName>
        <fullName evidence="2">Uncharacterized protein</fullName>
    </submittedName>
</protein>
<proteinExistence type="predicted"/>
<feature type="compositionally biased region" description="Acidic residues" evidence="1">
    <location>
        <begin position="314"/>
        <end position="341"/>
    </location>
</feature>
<reference evidence="2 3" key="1">
    <citation type="journal article" date="2018" name="Evol. Lett.">
        <title>Horizontal gene cluster transfer increased hallucinogenic mushroom diversity.</title>
        <authorList>
            <person name="Reynolds H.T."/>
            <person name="Vijayakumar V."/>
            <person name="Gluck-Thaler E."/>
            <person name="Korotkin H.B."/>
            <person name="Matheny P.B."/>
            <person name="Slot J.C."/>
        </authorList>
    </citation>
    <scope>NUCLEOTIDE SEQUENCE [LARGE SCALE GENOMIC DNA]</scope>
    <source>
        <strain evidence="2 3">SRW20</strain>
    </source>
</reference>
<feature type="compositionally biased region" description="Basic residues" evidence="1">
    <location>
        <begin position="301"/>
        <end position="310"/>
    </location>
</feature>
<feature type="compositionally biased region" description="Low complexity" evidence="1">
    <location>
        <begin position="433"/>
        <end position="478"/>
    </location>
</feature>
<evidence type="ECO:0000256" key="1">
    <source>
        <dbReference type="SAM" id="MobiDB-lite"/>
    </source>
</evidence>
<feature type="region of interest" description="Disordered" evidence="1">
    <location>
        <begin position="234"/>
        <end position="361"/>
    </location>
</feature>
<feature type="compositionally biased region" description="Polar residues" evidence="1">
    <location>
        <begin position="275"/>
        <end position="284"/>
    </location>
</feature>
<feature type="region of interest" description="Disordered" evidence="1">
    <location>
        <begin position="391"/>
        <end position="500"/>
    </location>
</feature>
<feature type="region of interest" description="Disordered" evidence="1">
    <location>
        <begin position="11"/>
        <end position="40"/>
    </location>
</feature>
<evidence type="ECO:0000313" key="2">
    <source>
        <dbReference type="EMBL" id="PPQ73937.1"/>
    </source>
</evidence>